<proteinExistence type="predicted"/>
<keyword evidence="2" id="KW-1185">Reference proteome</keyword>
<evidence type="ECO:0000313" key="2">
    <source>
        <dbReference type="Proteomes" id="UP000540423"/>
    </source>
</evidence>
<protein>
    <submittedName>
        <fullName evidence="1">Uncharacterized protein</fullName>
    </submittedName>
</protein>
<accession>A0A7X0HP83</accession>
<dbReference type="Proteomes" id="UP000540423">
    <property type="component" value="Unassembled WGS sequence"/>
</dbReference>
<dbReference type="EMBL" id="JACHEM010000033">
    <property type="protein sequence ID" value="MBB6439987.1"/>
    <property type="molecule type" value="Genomic_DNA"/>
</dbReference>
<sequence length="108" mass="11871">MSVETTALAAVLDEACRLTPAPGYINGDEYSQWYVEAHPAFLRALAALARAQGEEKLADRLQLLSRPLCMAPLDLDPDPATMPKRWCAHPVEVADTRCPRHKSGAQRS</sequence>
<reference evidence="1 2" key="1">
    <citation type="submission" date="2020-08" db="EMBL/GenBank/DDBJ databases">
        <title>Genomic Encyclopedia of Type Strains, Phase IV (KMG-IV): sequencing the most valuable type-strain genomes for metagenomic binning, comparative biology and taxonomic classification.</title>
        <authorList>
            <person name="Goeker M."/>
        </authorList>
    </citation>
    <scope>NUCLEOTIDE SEQUENCE [LARGE SCALE GENOMIC DNA]</scope>
    <source>
        <strain evidence="1 2">DSM 40141</strain>
    </source>
</reference>
<gene>
    <name evidence="1" type="ORF">HNQ79_006500</name>
</gene>
<name>A0A7X0HP83_9ACTN</name>
<comment type="caution">
    <text evidence="1">The sequence shown here is derived from an EMBL/GenBank/DDBJ whole genome shotgun (WGS) entry which is preliminary data.</text>
</comment>
<organism evidence="1 2">
    <name type="scientific">Streptomyces candidus</name>
    <dbReference type="NCBI Taxonomy" id="67283"/>
    <lineage>
        <taxon>Bacteria</taxon>
        <taxon>Bacillati</taxon>
        <taxon>Actinomycetota</taxon>
        <taxon>Actinomycetes</taxon>
        <taxon>Kitasatosporales</taxon>
        <taxon>Streptomycetaceae</taxon>
        <taxon>Streptomyces</taxon>
    </lineage>
</organism>
<evidence type="ECO:0000313" key="1">
    <source>
        <dbReference type="EMBL" id="MBB6439987.1"/>
    </source>
</evidence>
<dbReference type="AlphaFoldDB" id="A0A7X0HP83"/>